<keyword evidence="2 7" id="KW-0813">Transport</keyword>
<dbReference type="InterPro" id="IPR008969">
    <property type="entry name" value="CarboxyPept-like_regulatory"/>
</dbReference>
<dbReference type="InterPro" id="IPR036942">
    <property type="entry name" value="Beta-barrel_TonB_sf"/>
</dbReference>
<evidence type="ECO:0000256" key="4">
    <source>
        <dbReference type="ARBA" id="ARBA00022692"/>
    </source>
</evidence>
<comment type="subcellular location">
    <subcellularLocation>
        <location evidence="1 7">Cell outer membrane</location>
        <topology evidence="1 7">Multi-pass membrane protein</topology>
    </subcellularLocation>
</comment>
<dbReference type="HOGENOM" id="CLU_004317_2_1_10"/>
<dbReference type="PROSITE" id="PS52016">
    <property type="entry name" value="TONB_DEPENDENT_REC_3"/>
    <property type="match status" value="1"/>
</dbReference>
<name>F0SF12_PSESL</name>
<dbReference type="KEGG" id="psn:Pedsa_3550"/>
<evidence type="ECO:0000256" key="5">
    <source>
        <dbReference type="ARBA" id="ARBA00023136"/>
    </source>
</evidence>
<dbReference type="InterPro" id="IPR039426">
    <property type="entry name" value="TonB-dep_rcpt-like"/>
</dbReference>
<evidence type="ECO:0000256" key="6">
    <source>
        <dbReference type="ARBA" id="ARBA00023237"/>
    </source>
</evidence>
<dbReference type="Pfam" id="PF07715">
    <property type="entry name" value="Plug"/>
    <property type="match status" value="1"/>
</dbReference>
<dbReference type="EMBL" id="CP002545">
    <property type="protein sequence ID" value="ADY54080.1"/>
    <property type="molecule type" value="Genomic_DNA"/>
</dbReference>
<gene>
    <name evidence="10" type="ordered locus">Pedsa_3550</name>
</gene>
<protein>
    <submittedName>
        <fullName evidence="10">TonB-dependent receptor plug</fullName>
    </submittedName>
</protein>
<dbReference type="GO" id="GO:0009279">
    <property type="term" value="C:cell outer membrane"/>
    <property type="evidence" value="ECO:0007669"/>
    <property type="project" value="UniProtKB-SubCell"/>
</dbReference>
<keyword evidence="10" id="KW-0675">Receptor</keyword>
<keyword evidence="3 7" id="KW-1134">Transmembrane beta strand</keyword>
<dbReference type="NCBIfam" id="TIGR04057">
    <property type="entry name" value="SusC_RagA_signa"/>
    <property type="match status" value="1"/>
</dbReference>
<reference evidence="10 11" key="1">
    <citation type="journal article" date="2011" name="Stand. Genomic Sci.">
        <title>Complete genome sequence of the gliding, heparinolytic Pedobacter saltans type strain (113).</title>
        <authorList>
            <person name="Liolios K."/>
            <person name="Sikorski J."/>
            <person name="Lu M."/>
            <person name="Nolan M."/>
            <person name="Lapidus A."/>
            <person name="Lucas S."/>
            <person name="Hammon N."/>
            <person name="Deshpande S."/>
            <person name="Cheng J.F."/>
            <person name="Tapia R."/>
            <person name="Han C."/>
            <person name="Goodwin L."/>
            <person name="Pitluck S."/>
            <person name="Huntemann M."/>
            <person name="Ivanova N."/>
            <person name="Pagani I."/>
            <person name="Mavromatis K."/>
            <person name="Ovchinikova G."/>
            <person name="Pati A."/>
            <person name="Chen A."/>
            <person name="Palaniappan K."/>
            <person name="Land M."/>
            <person name="Hauser L."/>
            <person name="Brambilla E.M."/>
            <person name="Kotsyurbenko O."/>
            <person name="Rohde M."/>
            <person name="Tindall B.J."/>
            <person name="Abt B."/>
            <person name="Goker M."/>
            <person name="Detter J.C."/>
            <person name="Woyke T."/>
            <person name="Bristow J."/>
            <person name="Eisen J.A."/>
            <person name="Markowitz V."/>
            <person name="Hugenholtz P."/>
            <person name="Klenk H.P."/>
            <person name="Kyrpides N.C."/>
        </authorList>
    </citation>
    <scope>NUCLEOTIDE SEQUENCE [LARGE SCALE GENOMIC DNA]</scope>
    <source>
        <strain evidence="11">ATCC 51119 / DSM 12145 / JCM 21818 / LMG 10337 / NBRC 100064 / NCIMB 13643</strain>
    </source>
</reference>
<dbReference type="RefSeq" id="WP_013634563.1">
    <property type="nucleotide sequence ID" value="NC_015177.1"/>
</dbReference>
<organism evidence="10 11">
    <name type="scientific">Pseudopedobacter saltans (strain ATCC 51119 / DSM 12145 / JCM 21818 / CCUG 39354 / LMG 10337 / NBRC 100064 / NCIMB 13643)</name>
    <name type="common">Pedobacter saltans</name>
    <dbReference type="NCBI Taxonomy" id="762903"/>
    <lineage>
        <taxon>Bacteria</taxon>
        <taxon>Pseudomonadati</taxon>
        <taxon>Bacteroidota</taxon>
        <taxon>Sphingobacteriia</taxon>
        <taxon>Sphingobacteriales</taxon>
        <taxon>Sphingobacteriaceae</taxon>
        <taxon>Pseudopedobacter</taxon>
    </lineage>
</organism>
<keyword evidence="4 7" id="KW-0812">Transmembrane</keyword>
<proteinExistence type="inferred from homology"/>
<keyword evidence="11" id="KW-1185">Reference proteome</keyword>
<dbReference type="Gene3D" id="2.40.170.20">
    <property type="entry name" value="TonB-dependent receptor, beta-barrel domain"/>
    <property type="match status" value="1"/>
</dbReference>
<accession>F0SF12</accession>
<feature type="domain" description="TonB-dependent receptor plug" evidence="8">
    <location>
        <begin position="123"/>
        <end position="244"/>
    </location>
</feature>
<dbReference type="OrthoDB" id="9768177at2"/>
<evidence type="ECO:0000256" key="3">
    <source>
        <dbReference type="ARBA" id="ARBA00022452"/>
    </source>
</evidence>
<evidence type="ECO:0000313" key="11">
    <source>
        <dbReference type="Proteomes" id="UP000000310"/>
    </source>
</evidence>
<evidence type="ECO:0000256" key="7">
    <source>
        <dbReference type="PROSITE-ProRule" id="PRU01360"/>
    </source>
</evidence>
<comment type="similarity">
    <text evidence="7">Belongs to the TonB-dependent receptor family.</text>
</comment>
<dbReference type="Pfam" id="PF13715">
    <property type="entry name" value="CarbopepD_reg_2"/>
    <property type="match status" value="1"/>
</dbReference>
<dbReference type="AlphaFoldDB" id="F0SF12"/>
<dbReference type="STRING" id="762903.Pedsa_3550"/>
<evidence type="ECO:0000256" key="1">
    <source>
        <dbReference type="ARBA" id="ARBA00004571"/>
    </source>
</evidence>
<sequence>MKIINYLTILLWLIPFYLSAQQITVSGIVTDGSDGSPLPGVNVFINTKEGKKGGTITNLSGSYTLKVPANATELVFSFMGMSTVTEQINGRLVINVGMSSESTELQSVAVTALGIKRETKALSYSRQGMDISTLTEAPSTNIMSSLSGRLAGVQITPPSTNTGSARVVIRGNNSITGNNQPLFVIDGIPVDNETGDAKVTTSGNNNLDYGNIAANINPEDVESIEVLKGPNAAALYGSRAANGAILITTKRSSGVKFKVSFNSNSTFQRISEYPEYQDMFGAGNSFKLEGSGSTNNPERIPDLGVFYRSWGAPMLGQPVISINGKPKQYVAQPNNVQDFYQTAAMLTNSLAIEGGNTENNYRFSYTNYSGGSVVAGINDNRRHNANIRVLNKFNRWLDMDSKVTFIRNKVTNRQYMNGSTKNPVYQYAFMVRDDQLSEFSEYKNIYGNEINTHREFLNPYWAIHENPNQDTKNQLLGAFNVNAKINNWLKVNAKLGTEMYWLNGYTFNNKGAQSNPNGSMSTMNNTLQSTNADVILFANNSFGKLSVNSFIGAGRFQTIVGKNSQSINSLIQPGLINLSNSGEFPVVSQFNSDKIIYSVYGSTSWGYNGYLYLDVTARNDWSSTLPVGNNSYFYPSVGGSFVFTDAFKGIPKSILSFGKIRASYAVVGNDTSPYQIVPTYTFDGIYNSQAYASLSSTFFNPGLKPEKTGSVEYGLDLRFLKDRITFGATHYRTSTTNQIVTAQITPASGYTRRYYNAGEIQNWGTEIVLSGSPIKTRNFSWNILTNYAKNNSKVKSLVEGVNSFQLNSWFGRLLVFAEVDQPYGVIRGAGWKRDDMGRKLVSESGLPIADPNIVLGNALPDWTGGISNSLQYKRFNLNFLIDIRKGGRFYSGTYRRSYISGALASTLEGREDYYLHSYIYGESAASLTGGFIFKDAYFEDGTPNNKYISTQSNGFSNIDEMQMFDASFVKLREVVLGYNLPAKVLKKTFISNARISLSGRNLWTIHKNAPKGIDPEASVTSGNGQGIEYGSLPPSSTYGVDLRLTF</sequence>
<dbReference type="Gene3D" id="2.60.40.1120">
    <property type="entry name" value="Carboxypeptidase-like, regulatory domain"/>
    <property type="match status" value="1"/>
</dbReference>
<dbReference type="InterPro" id="IPR023996">
    <property type="entry name" value="TonB-dep_OMP_SusC/RagA"/>
</dbReference>
<feature type="domain" description="Outer membrane protein beta-barrel" evidence="9">
    <location>
        <begin position="700"/>
        <end position="807"/>
    </location>
</feature>
<reference evidence="11" key="2">
    <citation type="submission" date="2011-02" db="EMBL/GenBank/DDBJ databases">
        <title>The complete genome of Pedobacter saltans DSM 12145.</title>
        <authorList>
            <consortium name="US DOE Joint Genome Institute (JGI-PGF)"/>
            <person name="Lucas S."/>
            <person name="Copeland A."/>
            <person name="Lapidus A."/>
            <person name="Bruce D."/>
            <person name="Goodwin L."/>
            <person name="Pitluck S."/>
            <person name="Kyrpides N."/>
            <person name="Mavromatis K."/>
            <person name="Pagani I."/>
            <person name="Ivanova N."/>
            <person name="Ovchinnikova G."/>
            <person name="Lu M."/>
            <person name="Detter J.C."/>
            <person name="Han C."/>
            <person name="Land M."/>
            <person name="Hauser L."/>
            <person name="Markowitz V."/>
            <person name="Cheng J.-F."/>
            <person name="Hugenholtz P."/>
            <person name="Woyke T."/>
            <person name="Wu D."/>
            <person name="Tindall B."/>
            <person name="Pomrenke H.G."/>
            <person name="Brambilla E."/>
            <person name="Klenk H.-P."/>
            <person name="Eisen J.A."/>
        </authorList>
    </citation>
    <scope>NUCLEOTIDE SEQUENCE [LARGE SCALE GENOMIC DNA]</scope>
    <source>
        <strain evidence="11">ATCC 51119 / DSM 12145 / JCM 21818 / LMG 10337 / NBRC 100064 / NCIMB 13643</strain>
    </source>
</reference>
<dbReference type="InterPro" id="IPR037066">
    <property type="entry name" value="Plug_dom_sf"/>
</dbReference>
<dbReference type="Proteomes" id="UP000000310">
    <property type="component" value="Chromosome"/>
</dbReference>
<keyword evidence="5 7" id="KW-0472">Membrane</keyword>
<evidence type="ECO:0000313" key="10">
    <source>
        <dbReference type="EMBL" id="ADY54080.1"/>
    </source>
</evidence>
<dbReference type="SUPFAM" id="SSF56935">
    <property type="entry name" value="Porins"/>
    <property type="match status" value="1"/>
</dbReference>
<dbReference type="eggNOG" id="COG4771">
    <property type="taxonomic scope" value="Bacteria"/>
</dbReference>
<dbReference type="Gene3D" id="2.170.130.10">
    <property type="entry name" value="TonB-dependent receptor, plug domain"/>
    <property type="match status" value="1"/>
</dbReference>
<dbReference type="InterPro" id="IPR012910">
    <property type="entry name" value="Plug_dom"/>
</dbReference>
<dbReference type="SUPFAM" id="SSF49464">
    <property type="entry name" value="Carboxypeptidase regulatory domain-like"/>
    <property type="match status" value="1"/>
</dbReference>
<dbReference type="InterPro" id="IPR041700">
    <property type="entry name" value="OMP_b-brl_3"/>
</dbReference>
<evidence type="ECO:0000256" key="2">
    <source>
        <dbReference type="ARBA" id="ARBA00022448"/>
    </source>
</evidence>
<keyword evidence="6 7" id="KW-0998">Cell outer membrane</keyword>
<evidence type="ECO:0000259" key="8">
    <source>
        <dbReference type="Pfam" id="PF07715"/>
    </source>
</evidence>
<evidence type="ECO:0000259" key="9">
    <source>
        <dbReference type="Pfam" id="PF14905"/>
    </source>
</evidence>
<dbReference type="Pfam" id="PF14905">
    <property type="entry name" value="OMP_b-brl_3"/>
    <property type="match status" value="1"/>
</dbReference>
<dbReference type="InterPro" id="IPR023997">
    <property type="entry name" value="TonB-dep_OMP_SusC/RagA_CS"/>
</dbReference>
<dbReference type="NCBIfam" id="TIGR04056">
    <property type="entry name" value="OMP_RagA_SusC"/>
    <property type="match status" value="1"/>
</dbReference>